<protein>
    <recommendedName>
        <fullName evidence="1">Aminoglycoside phosphotransferase domain-containing protein</fullName>
    </recommendedName>
</protein>
<dbReference type="Gene3D" id="3.30.200.20">
    <property type="entry name" value="Phosphorylase Kinase, domain 1"/>
    <property type="match status" value="1"/>
</dbReference>
<accession>A0A2H9T666</accession>
<evidence type="ECO:0000259" key="1">
    <source>
        <dbReference type="Pfam" id="PF01636"/>
    </source>
</evidence>
<reference evidence="2" key="1">
    <citation type="journal article" date="2017" name="Appl. Environ. Microbiol.">
        <title>Molecular characterization of an Endozoicomonas-like organism causing infection in king scallop Pecten maximus L.</title>
        <authorList>
            <person name="Cano I."/>
            <person name="van Aerle R."/>
            <person name="Ross S."/>
            <person name="Verner-Jeffreys D.W."/>
            <person name="Paley R.K."/>
            <person name="Rimmer G."/>
            <person name="Ryder D."/>
            <person name="Hooper P."/>
            <person name="Stone D."/>
            <person name="Feist S.W."/>
        </authorList>
    </citation>
    <scope>NUCLEOTIDE SEQUENCE</scope>
</reference>
<dbReference type="InterPro" id="IPR002575">
    <property type="entry name" value="Aminoglycoside_PTrfase"/>
</dbReference>
<evidence type="ECO:0000313" key="2">
    <source>
        <dbReference type="EMBL" id="PJE78717.1"/>
    </source>
</evidence>
<dbReference type="Pfam" id="PF01636">
    <property type="entry name" value="APH"/>
    <property type="match status" value="1"/>
</dbReference>
<organism evidence="2">
    <name type="scientific">invertebrate metagenome</name>
    <dbReference type="NCBI Taxonomy" id="1711999"/>
    <lineage>
        <taxon>unclassified sequences</taxon>
        <taxon>metagenomes</taxon>
        <taxon>organismal metagenomes</taxon>
    </lineage>
</organism>
<dbReference type="InterPro" id="IPR011009">
    <property type="entry name" value="Kinase-like_dom_sf"/>
</dbReference>
<comment type="caution">
    <text evidence="2">The sequence shown here is derived from an EMBL/GenBank/DDBJ whole genome shotgun (WGS) entry which is preliminary data.</text>
</comment>
<name>A0A2H9T666_9ZZZZ</name>
<gene>
    <name evidence="2" type="ORF">CI610_02337</name>
</gene>
<dbReference type="EMBL" id="NSIT01000137">
    <property type="protein sequence ID" value="PJE78717.1"/>
    <property type="molecule type" value="Genomic_DNA"/>
</dbReference>
<dbReference type="Gene3D" id="3.90.1200.10">
    <property type="match status" value="1"/>
</dbReference>
<proteinExistence type="predicted"/>
<dbReference type="AlphaFoldDB" id="A0A2H9T666"/>
<dbReference type="SUPFAM" id="SSF56112">
    <property type="entry name" value="Protein kinase-like (PK-like)"/>
    <property type="match status" value="1"/>
</dbReference>
<feature type="domain" description="Aminoglycoside phosphotransferase" evidence="1">
    <location>
        <begin position="40"/>
        <end position="284"/>
    </location>
</feature>
<sequence>MTTGYAPAVQKKTLSSRQAKLARWVQAQFSYQDSADEATLNPVSSDASARRYYRIISSESAHYSVQDLYNESATATAFQKEQADKIRLIVVDAPPATEDSQMFVHIAQQWSSAGIRVPAVYASNYPDGFLLLEDLGDCLLQEALDTCTANTLYQHAFSIINHIQKQPANGLPRYDPRFIHQELSLYPHWFLGQLLDISLTKEEAAQLNDLFAQVTEAMIQQPQVTIHRDFHSRNLMICPQGEIGVIDFQGAMTGPLLYDPVSLLKDCYIQWPEHQIQQWLKQYASLLPLTPSLDFSDIQHWFDLTGLQRHLKCLGIFSRLWLRDGKTEYLKDIPNTLNYILATCDRYDSLHFYSQWLKARALPALESVLGTKQGNIGD</sequence>